<evidence type="ECO:0000256" key="1">
    <source>
        <dbReference type="ARBA" id="ARBA00004245"/>
    </source>
</evidence>
<dbReference type="CTD" id="40589"/>
<evidence type="ECO:0000256" key="4">
    <source>
        <dbReference type="ARBA" id="ARBA00022553"/>
    </source>
</evidence>
<comment type="subcellular location">
    <subcellularLocation>
        <location evidence="1">Cytoplasm</location>
        <location evidence="1">Cytoskeleton</location>
    </subcellularLocation>
</comment>
<dbReference type="InterPro" id="IPR007707">
    <property type="entry name" value="TACC_C"/>
</dbReference>
<dbReference type="PANTHER" id="PTHR13924:SF10">
    <property type="entry name" value="TRANSFORMING ACIDIC COILED-COIL PROTEIN, ISOFORM K"/>
    <property type="match status" value="1"/>
</dbReference>
<dbReference type="RefSeq" id="XP_034112874.2">
    <property type="nucleotide sequence ID" value="XM_034256983.2"/>
</dbReference>
<evidence type="ECO:0000259" key="9">
    <source>
        <dbReference type="Pfam" id="PF05010"/>
    </source>
</evidence>
<name>A0A6P8XIY5_DROAB</name>
<evidence type="ECO:0000256" key="2">
    <source>
        <dbReference type="ARBA" id="ARBA00009423"/>
    </source>
</evidence>
<feature type="compositionally biased region" description="Basic and acidic residues" evidence="8">
    <location>
        <begin position="800"/>
        <end position="809"/>
    </location>
</feature>
<gene>
    <name evidence="11" type="primary">LOC117573656</name>
</gene>
<evidence type="ECO:0000256" key="5">
    <source>
        <dbReference type="ARBA" id="ARBA00023054"/>
    </source>
</evidence>
<dbReference type="PANTHER" id="PTHR13924">
    <property type="entry name" value="TRANSFORMING ACIDIC COILED-COIL CONTAINING PROTEIN 1/2"/>
    <property type="match status" value="1"/>
</dbReference>
<feature type="compositionally biased region" description="Polar residues" evidence="8">
    <location>
        <begin position="770"/>
        <end position="781"/>
    </location>
</feature>
<accession>A0A6P8XIY5</accession>
<feature type="coiled-coil region" evidence="7">
    <location>
        <begin position="1065"/>
        <end position="1145"/>
    </location>
</feature>
<keyword evidence="3" id="KW-0963">Cytoplasm</keyword>
<dbReference type="Proteomes" id="UP000515160">
    <property type="component" value="Chromosome 2R"/>
</dbReference>
<proteinExistence type="inferred from homology"/>
<dbReference type="Gene3D" id="1.20.5.1700">
    <property type="match status" value="1"/>
</dbReference>
<dbReference type="GeneID" id="117573656"/>
<feature type="region of interest" description="Disordered" evidence="8">
    <location>
        <begin position="693"/>
        <end position="712"/>
    </location>
</feature>
<comment type="similarity">
    <text evidence="2">Belongs to the TACC family.</text>
</comment>
<reference evidence="11" key="1">
    <citation type="submission" date="2025-08" db="UniProtKB">
        <authorList>
            <consortium name="RefSeq"/>
        </authorList>
    </citation>
    <scope>IDENTIFICATION</scope>
    <source>
        <strain evidence="11">15112-1751.03</strain>
        <tissue evidence="11">Whole Adult</tissue>
    </source>
</reference>
<feature type="compositionally biased region" description="Basic and acidic residues" evidence="8">
    <location>
        <begin position="782"/>
        <end position="792"/>
    </location>
</feature>
<keyword evidence="6" id="KW-0206">Cytoskeleton</keyword>
<evidence type="ECO:0000256" key="7">
    <source>
        <dbReference type="SAM" id="Coils"/>
    </source>
</evidence>
<evidence type="ECO:0000313" key="11">
    <source>
        <dbReference type="RefSeq" id="XP_034112874.2"/>
    </source>
</evidence>
<dbReference type="AlphaFoldDB" id="A0A6P8XIY5"/>
<feature type="coiled-coil region" evidence="7">
    <location>
        <begin position="301"/>
        <end position="356"/>
    </location>
</feature>
<feature type="region of interest" description="Disordered" evidence="8">
    <location>
        <begin position="986"/>
        <end position="1033"/>
    </location>
</feature>
<protein>
    <submittedName>
        <fullName evidence="11">Uncharacterized protein LOC117573656 isoform X7</fullName>
    </submittedName>
</protein>
<evidence type="ECO:0000256" key="6">
    <source>
        <dbReference type="ARBA" id="ARBA00023212"/>
    </source>
</evidence>
<dbReference type="Pfam" id="PF05010">
    <property type="entry name" value="TACC_C"/>
    <property type="match status" value="1"/>
</dbReference>
<evidence type="ECO:0000256" key="3">
    <source>
        <dbReference type="ARBA" id="ARBA00022490"/>
    </source>
</evidence>
<keyword evidence="5 7" id="KW-0175">Coiled coil</keyword>
<feature type="coiled-coil region" evidence="7">
    <location>
        <begin position="386"/>
        <end position="413"/>
    </location>
</feature>
<dbReference type="GO" id="GO:0007097">
    <property type="term" value="P:nuclear migration"/>
    <property type="evidence" value="ECO:0007669"/>
    <property type="project" value="TreeGrafter"/>
</dbReference>
<dbReference type="GO" id="GO:0005856">
    <property type="term" value="C:cytoskeleton"/>
    <property type="evidence" value="ECO:0007669"/>
    <property type="project" value="UniProtKB-SubCell"/>
</dbReference>
<keyword evidence="10" id="KW-1185">Reference proteome</keyword>
<dbReference type="OrthoDB" id="10255048at2759"/>
<feature type="region of interest" description="Disordered" evidence="8">
    <location>
        <begin position="757"/>
        <end position="840"/>
    </location>
</feature>
<sequence length="1279" mass="143852">MEFNALDLHLTADNLSEGASNSISLGNRSVLKELNTNDGGSKLSPLVVKASPRHNSMEQQKALAAAAVMRTASQPGTPTMPTISGDLFRQQDVETGIVKFVGLPEFDEAQIPELAPLRAEMETQLIENVNASTAKSSDRDYNSDSDVFAECLSMNSAKISAEHSDLEAYSSALNEVLENQLSNVTATTLENTLSSDQHSAALSHNDSCEPMDIDEIAETIEILNFSPEDQQFLQQQLQSIGMQPDRTNKEPQLDKVLEKQIQSEEQKVMQQVDQQDLENHQPLQNKLDAEQQHLDVNKPPLDDLENQLLVQQLNSEQYKKNDPIVEDLLTKVEPMLKQHDNQLLMQQMDIQQQEKNKPIIEDVLAKVEPLLKQHDNKIREQLLDNRQHELKLEQQLLEKNEEYQQESSQLRVEVPASPPIPTHRSKTLDELQEQMVLQQFDQPSEEIPSTVQQPATQITRQLESTLDAVEKKPMDQNDLSEQQAALALPVSDMKPLQLNMVDSSHEGNTTPTSPSFPIKEPEIPCHFPRSPHAPPEREEMPYLEQAVIEPSIEHQLHLSGAIAKFPLPIQVTVTQPSPEKPTEKQLSTTISMDNGSPMNETFNGKQSEFIESDPQQSHAVFGVPLGEAHHQQRRTFSLNDTTRQAEQPLEEQSLPLNATIAINGESPLNDTYALPLNAAKSRERQTFTISDLQQENQSENEQGIKKSPSPVVEEKLKSRLTFSLEQNASPAMEATEENIMGNEFEPMDVDISMRAEPASAPAPLSPPIPTHQTKQLSTSEDVQPREQLHETKSPPIPTHRPKELQRETHSPPIPTHKPHPQLKRPSIHEDVSPSTSAVVQPLPSISNATVLLEEQKLSAKEQLSASDEKDDVFVEHFGAISPISDDIFKAPQYSSSSFSKMAKGKSIEPAVSDSTKEQFYDAEFQDGANDNNSSNNAPIDRSSLLLKFDPLLGAPVPVNQSQHQQEQTLLNILSNNNNLARALSPTLEEHETSGSNQSFVIEPSAKTSKKSEGPGTHQELQIKPPVDRSKKHAKMSVDVIDNDCNKPFDNSNLNSEDKTNKYNNMDELEKKIKNEVTRSEDIEKKLKDAEQREEALVKRITDKDKTNTKLNGVIEAYEKAIAELIHDKEQLVQNHEREMQEVQTDRDSNYHHLTSLETTFSDLHVKYEKSKEMTSHLKQIEENLLDEKKKLQEKLRQQEQRYEQMKSHAMQQMEIANKKLATISKEHTDEVKKLKALLKKEEVSRISTAEQLQQKSRENADLLKICEELIYDKGQGGSS</sequence>
<evidence type="ECO:0000313" key="10">
    <source>
        <dbReference type="Proteomes" id="UP000515160"/>
    </source>
</evidence>
<evidence type="ECO:0000256" key="8">
    <source>
        <dbReference type="SAM" id="MobiDB-lite"/>
    </source>
</evidence>
<dbReference type="GO" id="GO:0007052">
    <property type="term" value="P:mitotic spindle organization"/>
    <property type="evidence" value="ECO:0007669"/>
    <property type="project" value="InterPro"/>
</dbReference>
<organism evidence="10 11">
    <name type="scientific">Drosophila albomicans</name>
    <name type="common">Fruit fly</name>
    <dbReference type="NCBI Taxonomy" id="7291"/>
    <lineage>
        <taxon>Eukaryota</taxon>
        <taxon>Metazoa</taxon>
        <taxon>Ecdysozoa</taxon>
        <taxon>Arthropoda</taxon>
        <taxon>Hexapoda</taxon>
        <taxon>Insecta</taxon>
        <taxon>Pterygota</taxon>
        <taxon>Neoptera</taxon>
        <taxon>Endopterygota</taxon>
        <taxon>Diptera</taxon>
        <taxon>Brachycera</taxon>
        <taxon>Muscomorpha</taxon>
        <taxon>Ephydroidea</taxon>
        <taxon>Drosophilidae</taxon>
        <taxon>Drosophila</taxon>
    </lineage>
</organism>
<dbReference type="GO" id="GO:0005737">
    <property type="term" value="C:cytoplasm"/>
    <property type="evidence" value="ECO:0007669"/>
    <property type="project" value="TreeGrafter"/>
</dbReference>
<feature type="domain" description="Transforming acidic coiled-coil-containing protein C-terminal" evidence="9">
    <location>
        <begin position="1061"/>
        <end position="1270"/>
    </location>
</feature>
<feature type="coiled-coil region" evidence="7">
    <location>
        <begin position="1174"/>
        <end position="1244"/>
    </location>
</feature>
<keyword evidence="4" id="KW-0597">Phosphoprotein</keyword>
<dbReference type="InterPro" id="IPR039915">
    <property type="entry name" value="TACC"/>
</dbReference>